<dbReference type="RefSeq" id="XP_017680549.1">
    <property type="nucleotide sequence ID" value="XM_017825060.1"/>
</dbReference>
<evidence type="ECO:0000313" key="13">
    <source>
        <dbReference type="RefSeq" id="XP_017680549.1"/>
    </source>
</evidence>
<dbReference type="Pfam" id="PF10179">
    <property type="entry name" value="NDNF"/>
    <property type="match status" value="1"/>
</dbReference>
<name>A0A6J0I3V2_9PASS</name>
<keyword evidence="3 10" id="KW-0732">Signal</keyword>
<dbReference type="InterPro" id="IPR055271">
    <property type="entry name" value="NDNF_Fn(III)_1"/>
</dbReference>
<comment type="subcellular location">
    <subcellularLocation>
        <location evidence="1">Secreted</location>
    </subcellularLocation>
</comment>
<evidence type="ECO:0000256" key="5">
    <source>
        <dbReference type="ARBA" id="ARBA00022902"/>
    </source>
</evidence>
<feature type="signal peptide" evidence="10">
    <location>
        <begin position="1"/>
        <end position="19"/>
    </location>
</feature>
<evidence type="ECO:0000256" key="8">
    <source>
        <dbReference type="ARBA" id="ARBA00046135"/>
    </source>
</evidence>
<feature type="domain" description="Fibronectin type-III" evidence="11">
    <location>
        <begin position="174"/>
        <end position="323"/>
    </location>
</feature>
<dbReference type="OrthoDB" id="9872501at2759"/>
<evidence type="ECO:0000256" key="3">
    <source>
        <dbReference type="ARBA" id="ARBA00022729"/>
    </source>
</evidence>
<dbReference type="CTD" id="79625"/>
<dbReference type="InterPro" id="IPR036116">
    <property type="entry name" value="FN3_sf"/>
</dbReference>
<keyword evidence="2" id="KW-0964">Secreted</keyword>
<organism evidence="12 13">
    <name type="scientific">Lepidothrix coronata</name>
    <name type="common">blue-crowned manakin</name>
    <dbReference type="NCBI Taxonomy" id="321398"/>
    <lineage>
        <taxon>Eukaryota</taxon>
        <taxon>Metazoa</taxon>
        <taxon>Chordata</taxon>
        <taxon>Craniata</taxon>
        <taxon>Vertebrata</taxon>
        <taxon>Euteleostomi</taxon>
        <taxon>Archelosauria</taxon>
        <taxon>Archosauria</taxon>
        <taxon>Dinosauria</taxon>
        <taxon>Saurischia</taxon>
        <taxon>Theropoda</taxon>
        <taxon>Coelurosauria</taxon>
        <taxon>Aves</taxon>
        <taxon>Neognathae</taxon>
        <taxon>Neoaves</taxon>
        <taxon>Telluraves</taxon>
        <taxon>Australaves</taxon>
        <taxon>Passeriformes</taxon>
        <taxon>Pipridae</taxon>
        <taxon>Lepidothrix</taxon>
    </lineage>
</organism>
<dbReference type="InterPro" id="IPR045805">
    <property type="entry name" value="NDNF_C"/>
</dbReference>
<feature type="chain" id="PRO_5026719367" description="Protein NDNF" evidence="10">
    <location>
        <begin position="20"/>
        <end position="567"/>
    </location>
</feature>
<keyword evidence="5" id="KW-0524">Neurogenesis</keyword>
<evidence type="ECO:0000259" key="11">
    <source>
        <dbReference type="SMART" id="SM00060"/>
    </source>
</evidence>
<dbReference type="Pfam" id="PF19433">
    <property type="entry name" value="NDNF_C"/>
    <property type="match status" value="1"/>
</dbReference>
<evidence type="ECO:0000313" key="12">
    <source>
        <dbReference type="Proteomes" id="UP000504624"/>
    </source>
</evidence>
<reference evidence="13" key="1">
    <citation type="submission" date="2025-08" db="UniProtKB">
        <authorList>
            <consortium name="RefSeq"/>
        </authorList>
    </citation>
    <scope>IDENTIFICATION</scope>
</reference>
<evidence type="ECO:0000256" key="9">
    <source>
        <dbReference type="SAM" id="MobiDB-lite"/>
    </source>
</evidence>
<dbReference type="Gene3D" id="2.60.40.10">
    <property type="entry name" value="Immunoglobulins"/>
    <property type="match status" value="1"/>
</dbReference>
<dbReference type="GO" id="GO:0030198">
    <property type="term" value="P:extracellular matrix organization"/>
    <property type="evidence" value="ECO:0007669"/>
    <property type="project" value="TreeGrafter"/>
</dbReference>
<dbReference type="AlphaFoldDB" id="A0A6J0I3V2"/>
<accession>A0A6J0I3V2</accession>
<dbReference type="InterPro" id="IPR013783">
    <property type="entry name" value="Ig-like_fold"/>
</dbReference>
<evidence type="ECO:0000256" key="2">
    <source>
        <dbReference type="ARBA" id="ARBA00022525"/>
    </source>
</evidence>
<dbReference type="PANTHER" id="PTHR14619:SF1">
    <property type="entry name" value="PROTEIN NDNF"/>
    <property type="match status" value="1"/>
</dbReference>
<keyword evidence="12" id="KW-1185">Reference proteome</keyword>
<evidence type="ECO:0000256" key="4">
    <source>
        <dbReference type="ARBA" id="ARBA00022737"/>
    </source>
</evidence>
<sequence length="567" mass="64145">MLLLHCPLLLLLLPLGSRPQKFPTRDEELFQMQIRDKAFFHDTSVIPDGAEISSYLFRDTPKRYFFVVEEDNTPLAVTVTPCDAPLEWKLSVQELPEEASGEGSGDPEPLEQQKQQITSEEGTELFSYKGNDVEYFVSSSSPSGLYQLDLLSTEKDTHFKVYATTTPESDQPYPELPYDPRIDVTSLGCTTVTLAWKPSPTASLLKQPIQYCIVINKEHNFKSLCAVEAKLSSDDAFMMAPKPGLDFSPFDFAHFGFPADNNSGKERGFLKPSKFGRQTPSKPRVDLHKVCIGNKNIFTVSDLKPDTQYYFDMFAVNTNTNMSTAYVGTFARTKEEAKQKTVELKDGKVTDVFIKRKGAKFLRFAPVSSHQKVTFSIHSCLDAVQIQVRRDGKLLLSQSVEGVRQFQLRGKAKAKYLVRLKGSKKGASMLKILATTRPNKQSFPSLPEDTRIKAFDKLRTCSSVTVAWLGTQERNKFCIYKREVDDNYNEEQKKREQNQCLGPDTRKKSDKVLCKYFHSQNIQKAVTTETIRGLQPGKSYLLDVYVIGHGGHSVKYQSKLVKTRKFC</sequence>
<proteinExistence type="predicted"/>
<keyword evidence="4" id="KW-0677">Repeat</keyword>
<evidence type="ECO:0000256" key="6">
    <source>
        <dbReference type="ARBA" id="ARBA00023180"/>
    </source>
</evidence>
<comment type="function">
    <text evidence="8">Secretory protein that plays a role in various cellular processes. Acts as a chemorepellent acting on gonadotropin-releasing hormone (GnRH) expressing neurons regulating their migration to the hypothalamus. Also promotes neuron migration, growth and survival as well as neurite outgrowth and is involved in the development of the olfactory system. May also act through the regulation of growth factors activity and downstream signaling. Also regulates extracellular matrix assembly and cell adhesiveness. Promotes endothelial cell survival, vessel formation and plays an important role in the process of revascularization through NOS3-dependent mechanisms.</text>
</comment>
<gene>
    <name evidence="13" type="primary">NDNF</name>
</gene>
<evidence type="ECO:0000256" key="7">
    <source>
        <dbReference type="ARBA" id="ARBA00024096"/>
    </source>
</evidence>
<protein>
    <recommendedName>
        <fullName evidence="7">Protein NDNF</fullName>
    </recommendedName>
</protein>
<dbReference type="GO" id="GO:0005576">
    <property type="term" value="C:extracellular region"/>
    <property type="evidence" value="ECO:0007669"/>
    <property type="project" value="UniProtKB-SubCell"/>
</dbReference>
<dbReference type="Proteomes" id="UP000504624">
    <property type="component" value="Unplaced"/>
</dbReference>
<dbReference type="GeneID" id="108502276"/>
<evidence type="ECO:0000256" key="1">
    <source>
        <dbReference type="ARBA" id="ARBA00004613"/>
    </source>
</evidence>
<dbReference type="PANTHER" id="PTHR14619">
    <property type="entry name" value="NEURON-DERIVED NEUROTROPHIC FACTOR"/>
    <property type="match status" value="1"/>
</dbReference>
<dbReference type="SUPFAM" id="SSF49265">
    <property type="entry name" value="Fibronectin type III"/>
    <property type="match status" value="1"/>
</dbReference>
<dbReference type="Pfam" id="PF24354">
    <property type="entry name" value="NDNF_N"/>
    <property type="match status" value="1"/>
</dbReference>
<dbReference type="InterPro" id="IPR003961">
    <property type="entry name" value="FN3_dom"/>
</dbReference>
<dbReference type="SMART" id="SM00060">
    <property type="entry name" value="FN3"/>
    <property type="match status" value="2"/>
</dbReference>
<feature type="domain" description="Fibronectin type-III" evidence="11">
    <location>
        <begin position="444"/>
        <end position="553"/>
    </location>
</feature>
<feature type="region of interest" description="Disordered" evidence="9">
    <location>
        <begin position="95"/>
        <end position="121"/>
    </location>
</feature>
<keyword evidence="6" id="KW-0325">Glycoprotein</keyword>
<dbReference type="InterPro" id="IPR019326">
    <property type="entry name" value="NDNF"/>
</dbReference>
<dbReference type="InterPro" id="IPR056225">
    <property type="entry name" value="NDNF_N"/>
</dbReference>
<dbReference type="GO" id="GO:0007399">
    <property type="term" value="P:nervous system development"/>
    <property type="evidence" value="ECO:0007669"/>
    <property type="project" value="UniProtKB-KW"/>
</dbReference>
<evidence type="ECO:0000256" key="10">
    <source>
        <dbReference type="SAM" id="SignalP"/>
    </source>
</evidence>
<dbReference type="GO" id="GO:0008201">
    <property type="term" value="F:heparin binding"/>
    <property type="evidence" value="ECO:0007669"/>
    <property type="project" value="TreeGrafter"/>
</dbReference>